<keyword evidence="4" id="KW-1185">Reference proteome</keyword>
<dbReference type="Gene3D" id="1.20.144.10">
    <property type="entry name" value="Phosphatidic acid phosphatase type 2/haloperoxidase"/>
    <property type="match status" value="1"/>
</dbReference>
<evidence type="ECO:0000256" key="1">
    <source>
        <dbReference type="SAM" id="Phobius"/>
    </source>
</evidence>
<keyword evidence="1" id="KW-1133">Transmembrane helix</keyword>
<evidence type="ECO:0000313" key="4">
    <source>
        <dbReference type="Proteomes" id="UP000007264"/>
    </source>
</evidence>
<dbReference type="InterPro" id="IPR000326">
    <property type="entry name" value="PAP2/HPO"/>
</dbReference>
<dbReference type="CDD" id="cd01610">
    <property type="entry name" value="PAP2_like"/>
    <property type="match status" value="1"/>
</dbReference>
<feature type="transmembrane region" description="Helical" evidence="1">
    <location>
        <begin position="183"/>
        <end position="201"/>
    </location>
</feature>
<dbReference type="SUPFAM" id="SSF48317">
    <property type="entry name" value="Acid phosphatase/Vanadium-dependent haloperoxidase"/>
    <property type="match status" value="1"/>
</dbReference>
<keyword evidence="1" id="KW-0812">Transmembrane</keyword>
<dbReference type="eggNOG" id="ENOG502T01V">
    <property type="taxonomic scope" value="Eukaryota"/>
</dbReference>
<accession>I0YMT6</accession>
<dbReference type="RefSeq" id="XP_005644249.1">
    <property type="nucleotide sequence ID" value="XM_005644192.1"/>
</dbReference>
<comment type="caution">
    <text evidence="3">The sequence shown here is derived from an EMBL/GenBank/DDBJ whole genome shotgun (WGS) entry which is preliminary data.</text>
</comment>
<protein>
    <recommendedName>
        <fullName evidence="2">Phosphatidic acid phosphatase type 2/haloperoxidase domain-containing protein</fullName>
    </recommendedName>
</protein>
<evidence type="ECO:0000259" key="2">
    <source>
        <dbReference type="Pfam" id="PF01569"/>
    </source>
</evidence>
<dbReference type="Proteomes" id="UP000007264">
    <property type="component" value="Unassembled WGS sequence"/>
</dbReference>
<reference evidence="3 4" key="1">
    <citation type="journal article" date="2012" name="Genome Biol.">
        <title>The genome of the polar eukaryotic microalga coccomyxa subellipsoidea reveals traits of cold adaptation.</title>
        <authorList>
            <person name="Blanc G."/>
            <person name="Agarkova I."/>
            <person name="Grimwood J."/>
            <person name="Kuo A."/>
            <person name="Brueggeman A."/>
            <person name="Dunigan D."/>
            <person name="Gurnon J."/>
            <person name="Ladunga I."/>
            <person name="Lindquist E."/>
            <person name="Lucas S."/>
            <person name="Pangilinan J."/>
            <person name="Proschold T."/>
            <person name="Salamov A."/>
            <person name="Schmutz J."/>
            <person name="Weeks D."/>
            <person name="Yamada T."/>
            <person name="Claverie J.M."/>
            <person name="Grigoriev I."/>
            <person name="Van Etten J."/>
            <person name="Lomsadze A."/>
            <person name="Borodovsky M."/>
        </authorList>
    </citation>
    <scope>NUCLEOTIDE SEQUENCE [LARGE SCALE GENOMIC DNA]</scope>
    <source>
        <strain evidence="3 4">C-169</strain>
    </source>
</reference>
<proteinExistence type="predicted"/>
<feature type="domain" description="Phosphatidic acid phosphatase type 2/haloperoxidase" evidence="2">
    <location>
        <begin position="79"/>
        <end position="199"/>
    </location>
</feature>
<feature type="transmembrane region" description="Helical" evidence="1">
    <location>
        <begin position="31"/>
        <end position="53"/>
    </location>
</feature>
<evidence type="ECO:0000313" key="3">
    <source>
        <dbReference type="EMBL" id="EIE19705.1"/>
    </source>
</evidence>
<name>I0YMT6_COCSC</name>
<organism evidence="3 4">
    <name type="scientific">Coccomyxa subellipsoidea (strain C-169)</name>
    <name type="common">Green microalga</name>
    <dbReference type="NCBI Taxonomy" id="574566"/>
    <lineage>
        <taxon>Eukaryota</taxon>
        <taxon>Viridiplantae</taxon>
        <taxon>Chlorophyta</taxon>
        <taxon>core chlorophytes</taxon>
        <taxon>Trebouxiophyceae</taxon>
        <taxon>Trebouxiophyceae incertae sedis</taxon>
        <taxon>Coccomyxaceae</taxon>
        <taxon>Coccomyxa</taxon>
        <taxon>Coccomyxa subellipsoidea</taxon>
    </lineage>
</organism>
<feature type="transmembrane region" description="Helical" evidence="1">
    <location>
        <begin position="148"/>
        <end position="171"/>
    </location>
</feature>
<sequence>MLSKAEEALTKLVSRHQGDIKVRHRDKALRALDLAGSPPLLFGSAILFLLIAWDVFGGTSKFPIQSYYLLPHYIDWPVHAWVKRPLTSCRIRPSDVKSSFAFPSGHTTFSVFVIGALLYVILPLCVAGPEGDTEGGDLNAREGRLLDALVSTVQVSALPIWILGGLVTASGRILADVHWVSDTMGGACLGVFMVSAAAYVCKAVRA</sequence>
<gene>
    <name evidence="3" type="ORF">COCSUDRAFT_58438</name>
</gene>
<dbReference type="KEGG" id="csl:COCSUDRAFT_58438"/>
<dbReference type="GeneID" id="17037677"/>
<dbReference type="OrthoDB" id="515378at2759"/>
<keyword evidence="1" id="KW-0472">Membrane</keyword>
<dbReference type="AlphaFoldDB" id="I0YMT6"/>
<dbReference type="InterPro" id="IPR036938">
    <property type="entry name" value="PAP2/HPO_sf"/>
</dbReference>
<feature type="transmembrane region" description="Helical" evidence="1">
    <location>
        <begin position="109"/>
        <end position="127"/>
    </location>
</feature>
<dbReference type="Pfam" id="PF01569">
    <property type="entry name" value="PAP2"/>
    <property type="match status" value="1"/>
</dbReference>
<dbReference type="EMBL" id="AGSI01000018">
    <property type="protein sequence ID" value="EIE19705.1"/>
    <property type="molecule type" value="Genomic_DNA"/>
</dbReference>